<gene>
    <name evidence="2" type="ORF">BG60_28275</name>
</gene>
<evidence type="ECO:0000313" key="3">
    <source>
        <dbReference type="Proteomes" id="UP000027451"/>
    </source>
</evidence>
<accession>A0A656QBN4</accession>
<comment type="caution">
    <text evidence="2">The sequence shown here is derived from an EMBL/GenBank/DDBJ whole genome shotgun (WGS) entry which is preliminary data.</text>
</comment>
<dbReference type="AlphaFoldDB" id="A0A656QBN4"/>
<sequence>MSLKKTLAGVAPFAHLLSRAGAARAEQEDDERKQREDESDEDYAKRMEELDDKEKAEEEKRKEEGAKKAKADDVDGDDTEAEDGDDETDDSKKAARATERARCARILAYGIATGNVEQAAKFAFNTKLSSADAISILGSGARAAAPEAAAPAAQQRKSLDERMAHARPANPGASGGAPAEPTLAERIVAAGKLRRGEQ</sequence>
<organism evidence="2 3">
    <name type="scientific">Caballeronia zhejiangensis</name>
    <dbReference type="NCBI Taxonomy" id="871203"/>
    <lineage>
        <taxon>Bacteria</taxon>
        <taxon>Pseudomonadati</taxon>
        <taxon>Pseudomonadota</taxon>
        <taxon>Betaproteobacteria</taxon>
        <taxon>Burkholderiales</taxon>
        <taxon>Burkholderiaceae</taxon>
        <taxon>Caballeronia</taxon>
    </lineage>
</organism>
<feature type="region of interest" description="Disordered" evidence="1">
    <location>
        <begin position="143"/>
        <end position="198"/>
    </location>
</feature>
<name>A0A656QBN4_9BURK</name>
<evidence type="ECO:0000256" key="1">
    <source>
        <dbReference type="SAM" id="MobiDB-lite"/>
    </source>
</evidence>
<feature type="region of interest" description="Disordered" evidence="1">
    <location>
        <begin position="1"/>
        <end position="97"/>
    </location>
</feature>
<protein>
    <submittedName>
        <fullName evidence="2">Uncharacterized protein</fullName>
    </submittedName>
</protein>
<proteinExistence type="predicted"/>
<feature type="compositionally biased region" description="Low complexity" evidence="1">
    <location>
        <begin position="143"/>
        <end position="156"/>
    </location>
</feature>
<dbReference type="EMBL" id="JFHD01000047">
    <property type="protein sequence ID" value="KDR25433.1"/>
    <property type="molecule type" value="Genomic_DNA"/>
</dbReference>
<feature type="compositionally biased region" description="Basic and acidic residues" evidence="1">
    <location>
        <begin position="30"/>
        <end position="73"/>
    </location>
</feature>
<dbReference type="Proteomes" id="UP000027451">
    <property type="component" value="Unassembled WGS sequence"/>
</dbReference>
<evidence type="ECO:0000313" key="2">
    <source>
        <dbReference type="EMBL" id="KDR25433.1"/>
    </source>
</evidence>
<feature type="compositionally biased region" description="Low complexity" evidence="1">
    <location>
        <begin position="166"/>
        <end position="179"/>
    </location>
</feature>
<dbReference type="RefSeq" id="WP_152563250.1">
    <property type="nucleotide sequence ID" value="NZ_JFHD01000047.1"/>
</dbReference>
<feature type="compositionally biased region" description="Acidic residues" evidence="1">
    <location>
        <begin position="74"/>
        <end position="89"/>
    </location>
</feature>
<keyword evidence="3" id="KW-1185">Reference proteome</keyword>
<reference evidence="2 3" key="1">
    <citation type="submission" date="2014-03" db="EMBL/GenBank/DDBJ databases">
        <title>Draft Genome Sequences of Four Burkholderia Strains.</title>
        <authorList>
            <person name="Liu X.Y."/>
            <person name="Li C.X."/>
            <person name="Xu J.H."/>
        </authorList>
    </citation>
    <scope>NUCLEOTIDE SEQUENCE [LARGE SCALE GENOMIC DNA]</scope>
    <source>
        <strain evidence="2 3">OP-1</strain>
    </source>
</reference>